<protein>
    <recommendedName>
        <fullName evidence="8">Histone H4</fullName>
    </recommendedName>
</protein>
<comment type="subunit">
    <text evidence="8">The nucleosome is a histone octamer containing two molecules each of H2A, H2B, H3 and H4 assembled in one H3-H4 heterotetramer and two H2A-H2B heterodimers. The octamer wraps approximately 147 bp of DNA.</text>
</comment>
<organism evidence="9 10">
    <name type="scientific">Aulographum hederae CBS 113979</name>
    <dbReference type="NCBI Taxonomy" id="1176131"/>
    <lineage>
        <taxon>Eukaryota</taxon>
        <taxon>Fungi</taxon>
        <taxon>Dikarya</taxon>
        <taxon>Ascomycota</taxon>
        <taxon>Pezizomycotina</taxon>
        <taxon>Dothideomycetes</taxon>
        <taxon>Pleosporomycetidae</taxon>
        <taxon>Aulographales</taxon>
        <taxon>Aulographaceae</taxon>
    </lineage>
</organism>
<accession>A0A6G1HCG7</accession>
<gene>
    <name evidence="9" type="ORF">K402DRAFT_203043</name>
</gene>
<dbReference type="GO" id="GO:0030527">
    <property type="term" value="F:structural constituent of chromatin"/>
    <property type="evidence" value="ECO:0007669"/>
    <property type="project" value="InterPro"/>
</dbReference>
<comment type="similarity">
    <text evidence="3 8">Belongs to the histone H4 family.</text>
</comment>
<dbReference type="GO" id="GO:0000786">
    <property type="term" value="C:nucleosome"/>
    <property type="evidence" value="ECO:0007669"/>
    <property type="project" value="UniProtKB-KW"/>
</dbReference>
<name>A0A6G1HCG7_9PEZI</name>
<dbReference type="SMART" id="SM00417">
    <property type="entry name" value="H4"/>
    <property type="match status" value="1"/>
</dbReference>
<keyword evidence="10" id="KW-1185">Reference proteome</keyword>
<dbReference type="OrthoDB" id="3919494at2759"/>
<comment type="function">
    <text evidence="8">Core component of nucleosome. Nucleosomes wrap and compact DNA into chromatin, limiting DNA accessibility to the cellular machineries which require DNA as a template. Histones thereby play a central role in transcription regulation, DNA repair, DNA replication and chromosomal stability. DNA accessibility is regulated via a complex set of post-translational modifications of histones, also called histone code, and nucleosome remodeling.</text>
</comment>
<evidence type="ECO:0000256" key="3">
    <source>
        <dbReference type="ARBA" id="ARBA00006564"/>
    </source>
</evidence>
<dbReference type="InterPro" id="IPR009072">
    <property type="entry name" value="Histone-fold"/>
</dbReference>
<keyword evidence="7 8" id="KW-0544">Nucleosome core</keyword>
<dbReference type="EMBL" id="ML977141">
    <property type="protein sequence ID" value="KAF1990757.1"/>
    <property type="molecule type" value="Genomic_DNA"/>
</dbReference>
<evidence type="ECO:0000256" key="6">
    <source>
        <dbReference type="ARBA" id="ARBA00023242"/>
    </source>
</evidence>
<dbReference type="SUPFAM" id="SSF47113">
    <property type="entry name" value="Histone-fold"/>
    <property type="match status" value="1"/>
</dbReference>
<dbReference type="PANTHER" id="PTHR10484">
    <property type="entry name" value="HISTONE H4"/>
    <property type="match status" value="1"/>
</dbReference>
<proteinExistence type="inferred from homology"/>
<dbReference type="GO" id="GO:0005634">
    <property type="term" value="C:nucleus"/>
    <property type="evidence" value="ECO:0007669"/>
    <property type="project" value="UniProtKB-SubCell"/>
</dbReference>
<dbReference type="GO" id="GO:0046982">
    <property type="term" value="F:protein heterodimerization activity"/>
    <property type="evidence" value="ECO:0007669"/>
    <property type="project" value="InterPro"/>
</dbReference>
<sequence>MARLAGVQSGVGGKGLSKTHPLMKRHRKILRDIIKGITKPAVRRLARRGGVKCISLAIYDTARSALRDRVTEIMRRVAMLLEHTSRKTVSIDDIIYTLNAFGTPIYGFDDNTRRRVWHGQVGA</sequence>
<comment type="subcellular location">
    <subcellularLocation>
        <location evidence="2">Chromosome</location>
    </subcellularLocation>
    <subcellularLocation>
        <location evidence="1">Nucleus</location>
    </subcellularLocation>
</comment>
<evidence type="ECO:0000256" key="5">
    <source>
        <dbReference type="ARBA" id="ARBA00023125"/>
    </source>
</evidence>
<dbReference type="CDD" id="cd22912">
    <property type="entry name" value="HFD_H4"/>
    <property type="match status" value="1"/>
</dbReference>
<dbReference type="Gene3D" id="1.10.20.10">
    <property type="entry name" value="Histone, subunit A"/>
    <property type="match status" value="1"/>
</dbReference>
<keyword evidence="6 8" id="KW-0539">Nucleus</keyword>
<evidence type="ECO:0000313" key="9">
    <source>
        <dbReference type="EMBL" id="KAF1990757.1"/>
    </source>
</evidence>
<dbReference type="Proteomes" id="UP000800041">
    <property type="component" value="Unassembled WGS sequence"/>
</dbReference>
<dbReference type="AlphaFoldDB" id="A0A6G1HCG7"/>
<dbReference type="InterPro" id="IPR001951">
    <property type="entry name" value="Histone_H4"/>
</dbReference>
<reference evidence="9" key="1">
    <citation type="journal article" date="2020" name="Stud. Mycol.">
        <title>101 Dothideomycetes genomes: a test case for predicting lifestyles and emergence of pathogens.</title>
        <authorList>
            <person name="Haridas S."/>
            <person name="Albert R."/>
            <person name="Binder M."/>
            <person name="Bloem J."/>
            <person name="Labutti K."/>
            <person name="Salamov A."/>
            <person name="Andreopoulos B."/>
            <person name="Baker S."/>
            <person name="Barry K."/>
            <person name="Bills G."/>
            <person name="Bluhm B."/>
            <person name="Cannon C."/>
            <person name="Castanera R."/>
            <person name="Culley D."/>
            <person name="Daum C."/>
            <person name="Ezra D."/>
            <person name="Gonzalez J."/>
            <person name="Henrissat B."/>
            <person name="Kuo A."/>
            <person name="Liang C."/>
            <person name="Lipzen A."/>
            <person name="Lutzoni F."/>
            <person name="Magnuson J."/>
            <person name="Mondo S."/>
            <person name="Nolan M."/>
            <person name="Ohm R."/>
            <person name="Pangilinan J."/>
            <person name="Park H.-J."/>
            <person name="Ramirez L."/>
            <person name="Alfaro M."/>
            <person name="Sun H."/>
            <person name="Tritt A."/>
            <person name="Yoshinaga Y."/>
            <person name="Zwiers L.-H."/>
            <person name="Turgeon B."/>
            <person name="Goodwin S."/>
            <person name="Spatafora J."/>
            <person name="Crous P."/>
            <person name="Grigoriev I."/>
        </authorList>
    </citation>
    <scope>NUCLEOTIDE SEQUENCE</scope>
    <source>
        <strain evidence="9">CBS 113979</strain>
    </source>
</reference>
<dbReference type="GO" id="GO:0003677">
    <property type="term" value="F:DNA binding"/>
    <property type="evidence" value="ECO:0007669"/>
    <property type="project" value="UniProtKB-KW"/>
</dbReference>
<keyword evidence="4 8" id="KW-0158">Chromosome</keyword>
<evidence type="ECO:0000256" key="4">
    <source>
        <dbReference type="ARBA" id="ARBA00022454"/>
    </source>
</evidence>
<evidence type="ECO:0000256" key="2">
    <source>
        <dbReference type="ARBA" id="ARBA00004286"/>
    </source>
</evidence>
<evidence type="ECO:0000256" key="8">
    <source>
        <dbReference type="RuleBase" id="RU000528"/>
    </source>
</evidence>
<keyword evidence="5 8" id="KW-0238">DNA-binding</keyword>
<evidence type="ECO:0000256" key="7">
    <source>
        <dbReference type="ARBA" id="ARBA00023269"/>
    </source>
</evidence>
<dbReference type="PRINTS" id="PR00623">
    <property type="entry name" value="HISTONEH4"/>
</dbReference>
<evidence type="ECO:0000313" key="10">
    <source>
        <dbReference type="Proteomes" id="UP000800041"/>
    </source>
</evidence>
<evidence type="ECO:0000256" key="1">
    <source>
        <dbReference type="ARBA" id="ARBA00004123"/>
    </source>
</evidence>